<sequence>MKRAVLALVLGPVAMVAGVVGWYVLEARARIAEKRAAAQNGLPALIAESDRGLGSSLNEPMFARPGGEDAGPWLNARLDFEGVSSTTTPLLSAPCRQLMRDFNQREDQAPREQMTACDTSAFLPPGERTKAVLPKLFVLQNLAKLHRLKGHAAGQLEAAADDVRHLARLLFTAEYPLTSMFGAAMLGAPRGVSKEFIPAFRGRLWAAVWARNPILRDALPASRPDEHRFVRCVGASEEAFMRLEPSRLTDDCWFENARF</sequence>
<name>A0A2W5UKF7_9BACT</name>
<accession>A0A2W5UKF7</accession>
<comment type="caution">
    <text evidence="1">The sequence shown here is derived from an EMBL/GenBank/DDBJ whole genome shotgun (WGS) entry which is preliminary data.</text>
</comment>
<dbReference type="Proteomes" id="UP000249061">
    <property type="component" value="Unassembled WGS sequence"/>
</dbReference>
<dbReference type="AlphaFoldDB" id="A0A2W5UKF7"/>
<evidence type="ECO:0000313" key="1">
    <source>
        <dbReference type="EMBL" id="PZR09548.1"/>
    </source>
</evidence>
<organism evidence="1 2">
    <name type="scientific">Archangium gephyra</name>
    <dbReference type="NCBI Taxonomy" id="48"/>
    <lineage>
        <taxon>Bacteria</taxon>
        <taxon>Pseudomonadati</taxon>
        <taxon>Myxococcota</taxon>
        <taxon>Myxococcia</taxon>
        <taxon>Myxococcales</taxon>
        <taxon>Cystobacterineae</taxon>
        <taxon>Archangiaceae</taxon>
        <taxon>Archangium</taxon>
    </lineage>
</organism>
<evidence type="ECO:0000313" key="2">
    <source>
        <dbReference type="Proteomes" id="UP000249061"/>
    </source>
</evidence>
<proteinExistence type="predicted"/>
<dbReference type="EMBL" id="QFQP01000020">
    <property type="protein sequence ID" value="PZR09548.1"/>
    <property type="molecule type" value="Genomic_DNA"/>
</dbReference>
<gene>
    <name evidence="1" type="ORF">DI536_21635</name>
</gene>
<protein>
    <submittedName>
        <fullName evidence="1">Uncharacterized protein</fullName>
    </submittedName>
</protein>
<reference evidence="1 2" key="1">
    <citation type="submission" date="2017-08" db="EMBL/GenBank/DDBJ databases">
        <title>Infants hospitalized years apart are colonized by the same room-sourced microbial strains.</title>
        <authorList>
            <person name="Brooks B."/>
            <person name="Olm M.R."/>
            <person name="Firek B.A."/>
            <person name="Baker R."/>
            <person name="Thomas B.C."/>
            <person name="Morowitz M.J."/>
            <person name="Banfield J.F."/>
        </authorList>
    </citation>
    <scope>NUCLEOTIDE SEQUENCE [LARGE SCALE GENOMIC DNA]</scope>
    <source>
        <strain evidence="1">S2_003_000_R2_14</strain>
    </source>
</reference>